<dbReference type="AlphaFoldDB" id="A0A1M7YI61"/>
<dbReference type="Proteomes" id="UP000184603">
    <property type="component" value="Unassembled WGS sequence"/>
</dbReference>
<proteinExistence type="predicted"/>
<gene>
    <name evidence="1" type="ORF">SAMN02745220_04517</name>
</gene>
<protein>
    <submittedName>
        <fullName evidence="1">Uncharacterized protein</fullName>
    </submittedName>
</protein>
<dbReference type="EMBL" id="FRFE01000034">
    <property type="protein sequence ID" value="SHO52324.1"/>
    <property type="molecule type" value="Genomic_DNA"/>
</dbReference>
<sequence length="63" mass="7180">MNNKQKLRYQGPEVLQAILQRELYGKKFVLHCGHHITFGAMLGNDLTVKNGKEFRVICAVCGY</sequence>
<name>A0A1M7YI61_9BACT</name>
<evidence type="ECO:0000313" key="2">
    <source>
        <dbReference type="Proteomes" id="UP000184603"/>
    </source>
</evidence>
<keyword evidence="2" id="KW-1185">Reference proteome</keyword>
<accession>A0A1M7YI61</accession>
<reference evidence="1 2" key="1">
    <citation type="submission" date="2016-12" db="EMBL/GenBank/DDBJ databases">
        <authorList>
            <person name="Song W.-J."/>
            <person name="Kurnit D.M."/>
        </authorList>
    </citation>
    <scope>NUCLEOTIDE SEQUENCE [LARGE SCALE GENOMIC DNA]</scope>
    <source>
        <strain evidence="1 2">DSM 18488</strain>
    </source>
</reference>
<dbReference type="OrthoDB" id="5421321at2"/>
<evidence type="ECO:0000313" key="1">
    <source>
        <dbReference type="EMBL" id="SHO52324.1"/>
    </source>
</evidence>
<dbReference type="RefSeq" id="WP_073615917.1">
    <property type="nucleotide sequence ID" value="NZ_FRFE01000034.1"/>
</dbReference>
<organism evidence="1 2">
    <name type="scientific">Desulfopila aestuarii DSM 18488</name>
    <dbReference type="NCBI Taxonomy" id="1121416"/>
    <lineage>
        <taxon>Bacteria</taxon>
        <taxon>Pseudomonadati</taxon>
        <taxon>Thermodesulfobacteriota</taxon>
        <taxon>Desulfobulbia</taxon>
        <taxon>Desulfobulbales</taxon>
        <taxon>Desulfocapsaceae</taxon>
        <taxon>Desulfopila</taxon>
    </lineage>
</organism>